<dbReference type="AlphaFoldDB" id="A0A246GK21"/>
<keyword evidence="2" id="KW-0963">Cytoplasm</keyword>
<dbReference type="HAMAP" id="MF_00518">
    <property type="entry name" value="Deacylase_Dtd"/>
    <property type="match status" value="1"/>
</dbReference>
<dbReference type="EC" id="3.1.1.96" evidence="2"/>
<dbReference type="GO" id="GO:0019478">
    <property type="term" value="P:D-amino acid catabolic process"/>
    <property type="evidence" value="ECO:0007669"/>
    <property type="project" value="UniProtKB-UniRule"/>
</dbReference>
<feature type="short sequence motif" description="Gly-cisPro motif, important for rejection of L-amino acids" evidence="2">
    <location>
        <begin position="138"/>
        <end position="139"/>
    </location>
</feature>
<protein>
    <recommendedName>
        <fullName evidence="2">D-aminoacyl-tRNA deacylase</fullName>
        <shortName evidence="2">DTD</shortName>
        <ecNumber evidence="2">3.1.1.96</ecNumber>
    </recommendedName>
    <alternativeName>
        <fullName evidence="2">Gly-tRNA(Ala) deacylase</fullName>
        <ecNumber evidence="2">3.1.1.-</ecNumber>
    </alternativeName>
</protein>
<dbReference type="InterPro" id="IPR023509">
    <property type="entry name" value="DTD-like_sf"/>
</dbReference>
<evidence type="ECO:0000313" key="3">
    <source>
        <dbReference type="EMBL" id="OWP84655.1"/>
    </source>
</evidence>
<sequence>MKVVIQRVSEASVTIEKEVVAKIKQGLLILVGMEDLDNQEDAVWLSSKIVNLRIFDDEEGIMNRSIKDIEGDIIIVSQFTLHAQTKKGNRPSYIKASKPDIAIPLYESFVKQIEIDLGKPVQTGQFGADMKVALVNDGPVTIIIDTKNKE</sequence>
<comment type="domain">
    <text evidence="2">A Gly-cisPro motif from one monomer fits into the active site of the other monomer to allow specific chiral rejection of L-amino acids.</text>
</comment>
<dbReference type="EMBL" id="MTCZ01000024">
    <property type="protein sequence ID" value="OWP84655.1"/>
    <property type="molecule type" value="Genomic_DNA"/>
</dbReference>
<proteinExistence type="inferred from homology"/>
<evidence type="ECO:0000256" key="1">
    <source>
        <dbReference type="ARBA" id="ARBA00009673"/>
    </source>
</evidence>
<comment type="function">
    <text evidence="2">An aminoacyl-tRNA editing enzyme that deacylates mischarged D-aminoacyl-tRNAs. Also deacylates mischarged glycyl-tRNA(Ala), protecting cells against glycine mischarging by AlaRS. Acts via tRNA-based rather than protein-based catalysis; rejects L-amino acids rather than detecting D-amino acids in the active site. By recycling D-aminoacyl-tRNA to D-amino acids and free tRNA molecules, this enzyme counteracts the toxicity associated with the formation of D-aminoacyl-tRNA entities in vivo and helps enforce protein L-homochirality.</text>
</comment>
<reference evidence="3 4" key="1">
    <citation type="journal article" date="2017" name="Infect. Genet. Evol.">
        <title>Comparative genome analysis of fish pathogen Flavobacterium columnare reveals extensive sequence diversity within the species.</title>
        <authorList>
            <person name="Kayansamruaj P."/>
            <person name="Dong H.T."/>
            <person name="Hirono I."/>
            <person name="Kondo H."/>
            <person name="Senapin S."/>
            <person name="Rodkhum C."/>
        </authorList>
    </citation>
    <scope>NUCLEOTIDE SEQUENCE [LARGE SCALE GENOMIC DNA]</scope>
    <source>
        <strain evidence="3 4">1215</strain>
    </source>
</reference>
<accession>A0A246GK21</accession>
<dbReference type="GO" id="GO:0005737">
    <property type="term" value="C:cytoplasm"/>
    <property type="evidence" value="ECO:0007669"/>
    <property type="project" value="UniProtKB-SubCell"/>
</dbReference>
<dbReference type="RefSeq" id="WP_088391379.1">
    <property type="nucleotide sequence ID" value="NZ_MTCZ01000024.1"/>
</dbReference>
<evidence type="ECO:0000256" key="2">
    <source>
        <dbReference type="HAMAP-Rule" id="MF_00518"/>
    </source>
</evidence>
<keyword evidence="2" id="KW-0820">tRNA-binding</keyword>
<dbReference type="Pfam" id="PF02580">
    <property type="entry name" value="Tyr_Deacylase"/>
    <property type="match status" value="1"/>
</dbReference>
<dbReference type="PANTHER" id="PTHR10472">
    <property type="entry name" value="D-TYROSYL-TRNA TYR DEACYLASE"/>
    <property type="match status" value="1"/>
</dbReference>
<comment type="subcellular location">
    <subcellularLocation>
        <location evidence="2">Cytoplasm</location>
    </subcellularLocation>
</comment>
<dbReference type="EC" id="3.1.1.-" evidence="2"/>
<comment type="similarity">
    <text evidence="1 2">Belongs to the DTD family.</text>
</comment>
<dbReference type="Gene3D" id="3.50.80.10">
    <property type="entry name" value="D-tyrosyl-tRNA(Tyr) deacylase"/>
    <property type="match status" value="1"/>
</dbReference>
<comment type="catalytic activity">
    <reaction evidence="2">
        <text>glycyl-tRNA(Ala) + H2O = tRNA(Ala) + glycine + H(+)</text>
        <dbReference type="Rhea" id="RHEA:53744"/>
        <dbReference type="Rhea" id="RHEA-COMP:9657"/>
        <dbReference type="Rhea" id="RHEA-COMP:13640"/>
        <dbReference type="ChEBI" id="CHEBI:15377"/>
        <dbReference type="ChEBI" id="CHEBI:15378"/>
        <dbReference type="ChEBI" id="CHEBI:57305"/>
        <dbReference type="ChEBI" id="CHEBI:78442"/>
        <dbReference type="ChEBI" id="CHEBI:78522"/>
    </reaction>
</comment>
<dbReference type="GO" id="GO:0043908">
    <property type="term" value="F:Ser(Gly)-tRNA(Ala) hydrolase activity"/>
    <property type="evidence" value="ECO:0007669"/>
    <property type="project" value="UniProtKB-UniRule"/>
</dbReference>
<name>A0A246GK21_9FLAO</name>
<dbReference type="SUPFAM" id="SSF69500">
    <property type="entry name" value="DTD-like"/>
    <property type="match status" value="1"/>
</dbReference>
<keyword evidence="2" id="KW-0694">RNA-binding</keyword>
<dbReference type="FunFam" id="3.50.80.10:FF:000001">
    <property type="entry name" value="D-aminoacyl-tRNA deacylase"/>
    <property type="match status" value="1"/>
</dbReference>
<dbReference type="CDD" id="cd00563">
    <property type="entry name" value="Dtyr_deacylase"/>
    <property type="match status" value="1"/>
</dbReference>
<dbReference type="NCBIfam" id="TIGR00256">
    <property type="entry name" value="D-aminoacyl-tRNA deacylase"/>
    <property type="match status" value="1"/>
</dbReference>
<dbReference type="PANTHER" id="PTHR10472:SF5">
    <property type="entry name" value="D-AMINOACYL-TRNA DEACYLASE 1"/>
    <property type="match status" value="1"/>
</dbReference>
<keyword evidence="2" id="KW-0378">Hydrolase</keyword>
<dbReference type="GO" id="GO:0000049">
    <property type="term" value="F:tRNA binding"/>
    <property type="evidence" value="ECO:0007669"/>
    <property type="project" value="UniProtKB-UniRule"/>
</dbReference>
<comment type="caution">
    <text evidence="3">The sequence shown here is derived from an EMBL/GenBank/DDBJ whole genome shotgun (WGS) entry which is preliminary data.</text>
</comment>
<comment type="catalytic activity">
    <reaction evidence="2">
        <text>a D-aminoacyl-tRNA + H2O = a tRNA + a D-alpha-amino acid + H(+)</text>
        <dbReference type="Rhea" id="RHEA:13953"/>
        <dbReference type="Rhea" id="RHEA-COMP:10123"/>
        <dbReference type="Rhea" id="RHEA-COMP:10124"/>
        <dbReference type="ChEBI" id="CHEBI:15377"/>
        <dbReference type="ChEBI" id="CHEBI:15378"/>
        <dbReference type="ChEBI" id="CHEBI:59871"/>
        <dbReference type="ChEBI" id="CHEBI:78442"/>
        <dbReference type="ChEBI" id="CHEBI:79333"/>
        <dbReference type="EC" id="3.1.1.96"/>
    </reaction>
</comment>
<comment type="subunit">
    <text evidence="2">Homodimer.</text>
</comment>
<evidence type="ECO:0000313" key="4">
    <source>
        <dbReference type="Proteomes" id="UP000197768"/>
    </source>
</evidence>
<organism evidence="3 4">
    <name type="scientific">Flavobacterium davisii</name>
    <dbReference type="NCBI Taxonomy" id="2906077"/>
    <lineage>
        <taxon>Bacteria</taxon>
        <taxon>Pseudomonadati</taxon>
        <taxon>Bacteroidota</taxon>
        <taxon>Flavobacteriia</taxon>
        <taxon>Flavobacteriales</taxon>
        <taxon>Flavobacteriaceae</taxon>
        <taxon>Flavobacterium</taxon>
    </lineage>
</organism>
<dbReference type="GO" id="GO:0106026">
    <property type="term" value="F:Gly-tRNA(Ala) deacylase activity"/>
    <property type="evidence" value="ECO:0007669"/>
    <property type="project" value="UniProtKB-UniRule"/>
</dbReference>
<dbReference type="Proteomes" id="UP000197768">
    <property type="component" value="Unassembled WGS sequence"/>
</dbReference>
<dbReference type="GO" id="GO:0051500">
    <property type="term" value="F:D-tyrosyl-tRNA(Tyr) deacylase activity"/>
    <property type="evidence" value="ECO:0007669"/>
    <property type="project" value="TreeGrafter"/>
</dbReference>
<gene>
    <name evidence="2" type="primary">dtd</name>
    <name evidence="3" type="ORF">BWK59_04290</name>
</gene>
<dbReference type="InterPro" id="IPR003732">
    <property type="entry name" value="Daa-tRNA_deacyls_DTD"/>
</dbReference>